<feature type="compositionally biased region" description="Basic residues" evidence="1">
    <location>
        <begin position="226"/>
        <end position="235"/>
    </location>
</feature>
<keyword evidence="2" id="KW-0732">Signal</keyword>
<keyword evidence="4" id="KW-1185">Reference proteome</keyword>
<comment type="caution">
    <text evidence="3">The sequence shown here is derived from an EMBL/GenBank/DDBJ whole genome shotgun (WGS) entry which is preliminary data.</text>
</comment>
<feature type="region of interest" description="Disordered" evidence="1">
    <location>
        <begin position="24"/>
        <end position="45"/>
    </location>
</feature>
<dbReference type="PANTHER" id="PTHR38123:SF1">
    <property type="entry name" value="HYDROPHOBIC SURFACE BINDING PROTEIN"/>
    <property type="match status" value="1"/>
</dbReference>
<feature type="chain" id="PRO_5045244946" description="Small secreted protein" evidence="2">
    <location>
        <begin position="20"/>
        <end position="235"/>
    </location>
</feature>
<evidence type="ECO:0000313" key="4">
    <source>
        <dbReference type="Proteomes" id="UP001444661"/>
    </source>
</evidence>
<evidence type="ECO:0000256" key="2">
    <source>
        <dbReference type="SAM" id="SignalP"/>
    </source>
</evidence>
<feature type="signal peptide" evidence="2">
    <location>
        <begin position="1"/>
        <end position="19"/>
    </location>
</feature>
<accession>A0ABR1U0S3</accession>
<protein>
    <recommendedName>
        <fullName evidence="5">Small secreted protein</fullName>
    </recommendedName>
</protein>
<dbReference type="InterPro" id="IPR021054">
    <property type="entry name" value="Cell_wall_mannoprotein_1"/>
</dbReference>
<dbReference type="Pfam" id="PF12296">
    <property type="entry name" value="HsbA"/>
    <property type="match status" value="1"/>
</dbReference>
<evidence type="ECO:0008006" key="5">
    <source>
        <dbReference type="Google" id="ProtNLM"/>
    </source>
</evidence>
<organism evidence="3 4">
    <name type="scientific">Apiospora rasikravindrae</name>
    <dbReference type="NCBI Taxonomy" id="990691"/>
    <lineage>
        <taxon>Eukaryota</taxon>
        <taxon>Fungi</taxon>
        <taxon>Dikarya</taxon>
        <taxon>Ascomycota</taxon>
        <taxon>Pezizomycotina</taxon>
        <taxon>Sordariomycetes</taxon>
        <taxon>Xylariomycetidae</taxon>
        <taxon>Amphisphaeriales</taxon>
        <taxon>Apiosporaceae</taxon>
        <taxon>Apiospora</taxon>
    </lineage>
</organism>
<dbReference type="PANTHER" id="PTHR38123">
    <property type="entry name" value="CELL WALL SERINE-THREONINE-RICH GALACTOMANNOPROTEIN MP1 (AFU_ORTHOLOGUE AFUA_4G03240)"/>
    <property type="match status" value="1"/>
</dbReference>
<reference evidence="3 4" key="1">
    <citation type="submission" date="2023-01" db="EMBL/GenBank/DDBJ databases">
        <title>Analysis of 21 Apiospora genomes using comparative genomics revels a genus with tremendous synthesis potential of carbohydrate active enzymes and secondary metabolites.</title>
        <authorList>
            <person name="Sorensen T."/>
        </authorList>
    </citation>
    <scope>NUCLEOTIDE SEQUENCE [LARGE SCALE GENOMIC DNA]</scope>
    <source>
        <strain evidence="3 4">CBS 33761</strain>
    </source>
</reference>
<sequence length="235" mass="25222">MQLHNVLLIAAYFVGQSCASPLPPSQSNGNSIIATREGAGAGNDTGDAEGAQVIIAGIGDVNENLDKWAGAVDKYKIGYLSLVPLDKAHKATEASLDDAIEAVQESKPLKEKEDKAVKGQIDAMLPKVKAVADELEDKAWIMKKEKVGKKVVEDAAGVQNKMDQLFASLQVVMTKETQPELKKAKMDVSKVMGKTKETFKSGYKYKAVSDVPTNEDFAVSNQTGKAHQRRGASTS</sequence>
<proteinExistence type="predicted"/>
<name>A0ABR1U0S3_9PEZI</name>
<gene>
    <name evidence="3" type="ORF">PG993_003111</name>
</gene>
<evidence type="ECO:0000313" key="3">
    <source>
        <dbReference type="EMBL" id="KAK8051726.1"/>
    </source>
</evidence>
<dbReference type="EMBL" id="JAQQWK010000002">
    <property type="protein sequence ID" value="KAK8051726.1"/>
    <property type="molecule type" value="Genomic_DNA"/>
</dbReference>
<feature type="region of interest" description="Disordered" evidence="1">
    <location>
        <begin position="214"/>
        <end position="235"/>
    </location>
</feature>
<dbReference type="Proteomes" id="UP001444661">
    <property type="component" value="Unassembled WGS sequence"/>
</dbReference>
<evidence type="ECO:0000256" key="1">
    <source>
        <dbReference type="SAM" id="MobiDB-lite"/>
    </source>
</evidence>